<dbReference type="Gene3D" id="2.60.120.1140">
    <property type="entry name" value="Protein of unknown function DUF192"/>
    <property type="match status" value="1"/>
</dbReference>
<feature type="signal peptide" evidence="1">
    <location>
        <begin position="1"/>
        <end position="19"/>
    </location>
</feature>
<gene>
    <name evidence="2" type="ORF">A8950_3369</name>
</gene>
<evidence type="ECO:0000313" key="2">
    <source>
        <dbReference type="EMBL" id="TDQ78906.1"/>
    </source>
</evidence>
<dbReference type="OrthoDB" id="9808290at2"/>
<reference evidence="2 3" key="1">
    <citation type="submission" date="2019-03" db="EMBL/GenBank/DDBJ databases">
        <title>Genomic Encyclopedia of Type Strains, Phase III (KMG-III): the genomes of soil and plant-associated and newly described type strains.</title>
        <authorList>
            <person name="Whitman W."/>
        </authorList>
    </citation>
    <scope>NUCLEOTIDE SEQUENCE [LARGE SCALE GENOMIC DNA]</scope>
    <source>
        <strain evidence="2 3">CGMCC 1.7660</strain>
    </source>
</reference>
<dbReference type="Pfam" id="PF02643">
    <property type="entry name" value="DUF192"/>
    <property type="match status" value="1"/>
</dbReference>
<evidence type="ECO:0000256" key="1">
    <source>
        <dbReference type="SAM" id="SignalP"/>
    </source>
</evidence>
<name>A0A4R6WFQ9_9PROT</name>
<evidence type="ECO:0008006" key="4">
    <source>
        <dbReference type="Google" id="ProtNLM"/>
    </source>
</evidence>
<dbReference type="PANTHER" id="PTHR37953">
    <property type="entry name" value="UPF0127 PROTEIN MJ1496"/>
    <property type="match status" value="1"/>
</dbReference>
<keyword evidence="3" id="KW-1185">Reference proteome</keyword>
<dbReference type="RefSeq" id="WP_133614809.1">
    <property type="nucleotide sequence ID" value="NZ_SNYW01000012.1"/>
</dbReference>
<dbReference type="InterPro" id="IPR003795">
    <property type="entry name" value="DUF192"/>
</dbReference>
<dbReference type="Proteomes" id="UP000295783">
    <property type="component" value="Unassembled WGS sequence"/>
</dbReference>
<sequence>MRATGVVVAILLLCGQWLAAAVAVAQDASPEIVPLTVEAGANTYHFAVEVADDGAERSLGLMYRDRLADDAGMLFLYPDERLRTFWMKNTPLPLDIIFIAADGRVVHVAADARPFDETMIPSIEPAQAALEIRGGLAAMLGIGPGARITWPQRETPPEP</sequence>
<accession>A0A4R6WFQ9</accession>
<dbReference type="InterPro" id="IPR038695">
    <property type="entry name" value="Saro_0823-like_sf"/>
</dbReference>
<evidence type="ECO:0000313" key="3">
    <source>
        <dbReference type="Proteomes" id="UP000295783"/>
    </source>
</evidence>
<protein>
    <recommendedName>
        <fullName evidence="4">DUF192 domain-containing protein</fullName>
    </recommendedName>
</protein>
<feature type="chain" id="PRO_5020725878" description="DUF192 domain-containing protein" evidence="1">
    <location>
        <begin position="20"/>
        <end position="159"/>
    </location>
</feature>
<comment type="caution">
    <text evidence="2">The sequence shown here is derived from an EMBL/GenBank/DDBJ whole genome shotgun (WGS) entry which is preliminary data.</text>
</comment>
<dbReference type="AlphaFoldDB" id="A0A4R6WFQ9"/>
<organism evidence="2 3">
    <name type="scientific">Dongia mobilis</name>
    <dbReference type="NCBI Taxonomy" id="578943"/>
    <lineage>
        <taxon>Bacteria</taxon>
        <taxon>Pseudomonadati</taxon>
        <taxon>Pseudomonadota</taxon>
        <taxon>Alphaproteobacteria</taxon>
        <taxon>Rhodospirillales</taxon>
        <taxon>Dongiaceae</taxon>
        <taxon>Dongia</taxon>
    </lineage>
</organism>
<keyword evidence="1" id="KW-0732">Signal</keyword>
<dbReference type="PANTHER" id="PTHR37953:SF1">
    <property type="entry name" value="UPF0127 PROTEIN MJ1496"/>
    <property type="match status" value="1"/>
</dbReference>
<dbReference type="EMBL" id="SNYW01000012">
    <property type="protein sequence ID" value="TDQ78906.1"/>
    <property type="molecule type" value="Genomic_DNA"/>
</dbReference>
<proteinExistence type="predicted"/>